<feature type="transmembrane region" description="Helical" evidence="1">
    <location>
        <begin position="29"/>
        <end position="51"/>
    </location>
</feature>
<keyword evidence="1" id="KW-0472">Membrane</keyword>
<organism evidence="2 3">
    <name type="scientific">Rosa chinensis</name>
    <name type="common">China rose</name>
    <dbReference type="NCBI Taxonomy" id="74649"/>
    <lineage>
        <taxon>Eukaryota</taxon>
        <taxon>Viridiplantae</taxon>
        <taxon>Streptophyta</taxon>
        <taxon>Embryophyta</taxon>
        <taxon>Tracheophyta</taxon>
        <taxon>Spermatophyta</taxon>
        <taxon>Magnoliopsida</taxon>
        <taxon>eudicotyledons</taxon>
        <taxon>Gunneridae</taxon>
        <taxon>Pentapetalae</taxon>
        <taxon>rosids</taxon>
        <taxon>fabids</taxon>
        <taxon>Rosales</taxon>
        <taxon>Rosaceae</taxon>
        <taxon>Rosoideae</taxon>
        <taxon>Rosoideae incertae sedis</taxon>
        <taxon>Rosa</taxon>
    </lineage>
</organism>
<dbReference type="EMBL" id="PDCK01000041">
    <property type="protein sequence ID" value="PRQ45702.1"/>
    <property type="molecule type" value="Genomic_DNA"/>
</dbReference>
<dbReference type="AlphaFoldDB" id="A0A2P6RH02"/>
<gene>
    <name evidence="2" type="ORF">RchiOBHm_Chr3g0494491</name>
</gene>
<dbReference type="Proteomes" id="UP000238479">
    <property type="component" value="Chromosome 3"/>
</dbReference>
<comment type="caution">
    <text evidence="2">The sequence shown here is derived from an EMBL/GenBank/DDBJ whole genome shotgun (WGS) entry which is preliminary data.</text>
</comment>
<dbReference type="Gramene" id="PRQ45702">
    <property type="protein sequence ID" value="PRQ45702"/>
    <property type="gene ID" value="RchiOBHm_Chr3g0494491"/>
</dbReference>
<name>A0A2P6RH02_ROSCH</name>
<protein>
    <submittedName>
        <fullName evidence="2">Uncharacterized protein</fullName>
    </submittedName>
</protein>
<sequence length="58" mass="6760">MAGNDGDVWVPRAEDVEKVEIPEYGIFKLFWICRFCALAYFRFSVYCILVLQIARVVV</sequence>
<evidence type="ECO:0000256" key="1">
    <source>
        <dbReference type="SAM" id="Phobius"/>
    </source>
</evidence>
<evidence type="ECO:0000313" key="2">
    <source>
        <dbReference type="EMBL" id="PRQ45702.1"/>
    </source>
</evidence>
<evidence type="ECO:0000313" key="3">
    <source>
        <dbReference type="Proteomes" id="UP000238479"/>
    </source>
</evidence>
<proteinExistence type="predicted"/>
<accession>A0A2P6RH02</accession>
<keyword evidence="1" id="KW-1133">Transmembrane helix</keyword>
<keyword evidence="1" id="KW-0812">Transmembrane</keyword>
<keyword evidence="3" id="KW-1185">Reference proteome</keyword>
<reference evidence="2 3" key="1">
    <citation type="journal article" date="2018" name="Nat. Genet.">
        <title>The Rosa genome provides new insights in the design of modern roses.</title>
        <authorList>
            <person name="Bendahmane M."/>
        </authorList>
    </citation>
    <scope>NUCLEOTIDE SEQUENCE [LARGE SCALE GENOMIC DNA]</scope>
    <source>
        <strain evidence="3">cv. Old Blush</strain>
    </source>
</reference>